<keyword evidence="3 6" id="KW-1133">Transmembrane helix</keyword>
<evidence type="ECO:0000256" key="6">
    <source>
        <dbReference type="SAM" id="Phobius"/>
    </source>
</evidence>
<evidence type="ECO:0000256" key="4">
    <source>
        <dbReference type="ARBA" id="ARBA00023136"/>
    </source>
</evidence>
<proteinExistence type="predicted"/>
<comment type="subcellular location">
    <subcellularLocation>
        <location evidence="1">Membrane</location>
        <topology evidence="1">Multi-pass membrane protein</topology>
    </subcellularLocation>
</comment>
<feature type="compositionally biased region" description="Polar residues" evidence="5">
    <location>
        <begin position="167"/>
        <end position="179"/>
    </location>
</feature>
<feature type="compositionally biased region" description="Low complexity" evidence="5">
    <location>
        <begin position="547"/>
        <end position="557"/>
    </location>
</feature>
<feature type="compositionally biased region" description="Basic and acidic residues" evidence="5">
    <location>
        <begin position="134"/>
        <end position="151"/>
    </location>
</feature>
<keyword evidence="4 6" id="KW-0472">Membrane</keyword>
<dbReference type="GO" id="GO:0048471">
    <property type="term" value="C:perinuclear region of cytoplasm"/>
    <property type="evidence" value="ECO:0007669"/>
    <property type="project" value="TreeGrafter"/>
</dbReference>
<dbReference type="PANTHER" id="PTHR13396">
    <property type="entry name" value="NEDD4 FAMILY INTERACTING PROTEIN 1/2"/>
    <property type="match status" value="1"/>
</dbReference>
<keyword evidence="2 6" id="KW-0812">Transmembrane</keyword>
<feature type="region of interest" description="Disordered" evidence="5">
    <location>
        <begin position="1"/>
        <end position="179"/>
    </location>
</feature>
<dbReference type="OrthoDB" id="10003116at2759"/>
<dbReference type="RefSeq" id="XP_025358634.1">
    <property type="nucleotide sequence ID" value="XM_025498460.1"/>
</dbReference>
<evidence type="ECO:0000313" key="7">
    <source>
        <dbReference type="EMBL" id="PWN38332.1"/>
    </source>
</evidence>
<dbReference type="STRING" id="1280837.A0A316VL53"/>
<organism evidence="7 8">
    <name type="scientific">Meira miltonrushii</name>
    <dbReference type="NCBI Taxonomy" id="1280837"/>
    <lineage>
        <taxon>Eukaryota</taxon>
        <taxon>Fungi</taxon>
        <taxon>Dikarya</taxon>
        <taxon>Basidiomycota</taxon>
        <taxon>Ustilaginomycotina</taxon>
        <taxon>Exobasidiomycetes</taxon>
        <taxon>Exobasidiales</taxon>
        <taxon>Brachybasidiaceae</taxon>
        <taxon>Meira</taxon>
    </lineage>
</organism>
<dbReference type="GO" id="GO:0007034">
    <property type="term" value="P:vacuolar transport"/>
    <property type="evidence" value="ECO:0007669"/>
    <property type="project" value="InterPro"/>
</dbReference>
<dbReference type="Proteomes" id="UP000245771">
    <property type="component" value="Unassembled WGS sequence"/>
</dbReference>
<dbReference type="CDD" id="cd22212">
    <property type="entry name" value="NDFIP-like"/>
    <property type="match status" value="1"/>
</dbReference>
<feature type="compositionally biased region" description="Low complexity" evidence="5">
    <location>
        <begin position="70"/>
        <end position="83"/>
    </location>
</feature>
<dbReference type="AlphaFoldDB" id="A0A316VL53"/>
<evidence type="ECO:0000313" key="8">
    <source>
        <dbReference type="Proteomes" id="UP000245771"/>
    </source>
</evidence>
<feature type="region of interest" description="Disordered" evidence="5">
    <location>
        <begin position="541"/>
        <end position="566"/>
    </location>
</feature>
<keyword evidence="8" id="KW-1185">Reference proteome</keyword>
<dbReference type="InParanoid" id="A0A316VL53"/>
<accession>A0A316VL53</accession>
<dbReference type="InterPro" id="IPR019325">
    <property type="entry name" value="NEDD4/Bsd2"/>
</dbReference>
<sequence length="647" mass="70192">MPTQPFPGASSRPLLGSSSQGRQQGTARDRQAELAAAFGGSDDEDEEENSSMYGRSVDRNMIDDASRAGPSSSSPPLYSSSPLQHPRPLTPTDSDVFFDAGDAIAQQQSNDPLGAERVNADQAHTIPEGSHQSNRTDRNPSDSDERQRSSYDFEQASYFAPHRPPVSRQSSMLQSQTPNAALEGNPVEQEAHGDVNGLGREGTSQNNISRFRYALGRFGRFVGMRVPGATYTSLHGEEDHPANASRRRVMGSGIGQDGVFANLNAKPERRRRRGENGEDRGEDDDLADDVLPPAYEVAAADAAPPYWETTIIGGPGGFHPLAPGGAGWTPGGPHVGALEDLIIEGLPLGNFFGLAWNLLVSMSFQFIGFLLTYLLHTTHAARCGSRAGLGITLVQYGFYLRTRAAQIMDGTLPDDMMGPGADPPLPSEQSNRVSWWSESAGMQQSTTDEQSAPPLLARGIHFVFRRATEATATATASNGTLADALAADGNTVTLPTAESMSASTEWLAFILMGLGWFILLTSLFSYWRVHRWGTQLVEAARRENEGNNESNTTTGNENNEETTDDAPVGFLYTLRQALRNTREASRSRRQGRAHSAEDWIIFPGRPRRDLLDIPEGHPDGQSADLEAGNLSAEERRLLEDMRNVGLV</sequence>
<dbReference type="Pfam" id="PF10176">
    <property type="entry name" value="NEDD4_Bsd2"/>
    <property type="match status" value="1"/>
</dbReference>
<feature type="region of interest" description="Disordered" evidence="5">
    <location>
        <begin position="610"/>
        <end position="631"/>
    </location>
</feature>
<evidence type="ECO:0000256" key="5">
    <source>
        <dbReference type="SAM" id="MobiDB-lite"/>
    </source>
</evidence>
<dbReference type="GO" id="GO:0006511">
    <property type="term" value="P:ubiquitin-dependent protein catabolic process"/>
    <property type="evidence" value="ECO:0007669"/>
    <property type="project" value="TreeGrafter"/>
</dbReference>
<feature type="transmembrane region" description="Helical" evidence="6">
    <location>
        <begin position="506"/>
        <end position="527"/>
    </location>
</feature>
<gene>
    <name evidence="7" type="ORF">FA14DRAFT_159944</name>
</gene>
<dbReference type="GO" id="GO:0030001">
    <property type="term" value="P:metal ion transport"/>
    <property type="evidence" value="ECO:0007669"/>
    <property type="project" value="InterPro"/>
</dbReference>
<evidence type="ECO:0000256" key="1">
    <source>
        <dbReference type="ARBA" id="ARBA00004141"/>
    </source>
</evidence>
<name>A0A316VL53_9BASI</name>
<reference evidence="7 8" key="1">
    <citation type="journal article" date="2018" name="Mol. Biol. Evol.">
        <title>Broad Genomic Sampling Reveals a Smut Pathogenic Ancestry of the Fungal Clade Ustilaginomycotina.</title>
        <authorList>
            <person name="Kijpornyongpan T."/>
            <person name="Mondo S.J."/>
            <person name="Barry K."/>
            <person name="Sandor L."/>
            <person name="Lee J."/>
            <person name="Lipzen A."/>
            <person name="Pangilinan J."/>
            <person name="LaButti K."/>
            <person name="Hainaut M."/>
            <person name="Henrissat B."/>
            <person name="Grigoriev I.V."/>
            <person name="Spatafora J.W."/>
            <person name="Aime M.C."/>
        </authorList>
    </citation>
    <scope>NUCLEOTIDE SEQUENCE [LARGE SCALE GENOMIC DNA]</scope>
    <source>
        <strain evidence="7 8">MCA 3882</strain>
    </source>
</reference>
<evidence type="ECO:0000256" key="3">
    <source>
        <dbReference type="ARBA" id="ARBA00022989"/>
    </source>
</evidence>
<feature type="transmembrane region" description="Helical" evidence="6">
    <location>
        <begin position="354"/>
        <end position="376"/>
    </location>
</feature>
<dbReference type="GeneID" id="37020241"/>
<feature type="compositionally biased region" description="Basic and acidic residues" evidence="5">
    <location>
        <begin position="56"/>
        <end position="66"/>
    </location>
</feature>
<feature type="compositionally biased region" description="Polar residues" evidence="5">
    <location>
        <begin position="16"/>
        <end position="26"/>
    </location>
</feature>
<dbReference type="GO" id="GO:0005794">
    <property type="term" value="C:Golgi apparatus"/>
    <property type="evidence" value="ECO:0007669"/>
    <property type="project" value="TreeGrafter"/>
</dbReference>
<dbReference type="EMBL" id="KZ819602">
    <property type="protein sequence ID" value="PWN38332.1"/>
    <property type="molecule type" value="Genomic_DNA"/>
</dbReference>
<evidence type="ECO:0000256" key="2">
    <source>
        <dbReference type="ARBA" id="ARBA00022692"/>
    </source>
</evidence>
<protein>
    <submittedName>
        <fullName evidence="7">Uncharacterized protein</fullName>
    </submittedName>
</protein>
<feature type="region of interest" description="Disordered" evidence="5">
    <location>
        <begin position="232"/>
        <end position="288"/>
    </location>
</feature>
<dbReference type="PANTHER" id="PTHR13396:SF5">
    <property type="entry name" value="NEDD4 FAMILY INTERACTING PROTEIN"/>
    <property type="match status" value="1"/>
</dbReference>
<dbReference type="GO" id="GO:0005783">
    <property type="term" value="C:endoplasmic reticulum"/>
    <property type="evidence" value="ECO:0007669"/>
    <property type="project" value="TreeGrafter"/>
</dbReference>
<dbReference type="GO" id="GO:0031398">
    <property type="term" value="P:positive regulation of protein ubiquitination"/>
    <property type="evidence" value="ECO:0007669"/>
    <property type="project" value="TreeGrafter"/>
</dbReference>
<dbReference type="GO" id="GO:0016020">
    <property type="term" value="C:membrane"/>
    <property type="evidence" value="ECO:0007669"/>
    <property type="project" value="UniProtKB-SubCell"/>
</dbReference>